<feature type="region of interest" description="Disordered" evidence="1">
    <location>
        <begin position="64"/>
        <end position="86"/>
    </location>
</feature>
<evidence type="ECO:0000256" key="1">
    <source>
        <dbReference type="SAM" id="MobiDB-lite"/>
    </source>
</evidence>
<organism evidence="2">
    <name type="scientific">marine sediment metagenome</name>
    <dbReference type="NCBI Taxonomy" id="412755"/>
    <lineage>
        <taxon>unclassified sequences</taxon>
        <taxon>metagenomes</taxon>
        <taxon>ecological metagenomes</taxon>
    </lineage>
</organism>
<sequence>MMLTPDEYMALMRLITSERESEGASLTLETQDTPKKRSRSARASDKKLSEAFKVANARYRLKDGSLRKGRSQSDIAKLAQKLRKKM</sequence>
<reference evidence="2" key="1">
    <citation type="journal article" date="2014" name="Front. Microbiol.">
        <title>High frequency of phylogenetically diverse reductive dehalogenase-homologous genes in deep subseafloor sedimentary metagenomes.</title>
        <authorList>
            <person name="Kawai M."/>
            <person name="Futagami T."/>
            <person name="Toyoda A."/>
            <person name="Takaki Y."/>
            <person name="Nishi S."/>
            <person name="Hori S."/>
            <person name="Arai W."/>
            <person name="Tsubouchi T."/>
            <person name="Morono Y."/>
            <person name="Uchiyama I."/>
            <person name="Ito T."/>
            <person name="Fujiyama A."/>
            <person name="Inagaki F."/>
            <person name="Takami H."/>
        </authorList>
    </citation>
    <scope>NUCLEOTIDE SEQUENCE</scope>
    <source>
        <strain evidence="2">Expedition CK06-06</strain>
    </source>
</reference>
<comment type="caution">
    <text evidence="2">The sequence shown here is derived from an EMBL/GenBank/DDBJ whole genome shotgun (WGS) entry which is preliminary data.</text>
</comment>
<gene>
    <name evidence="2" type="ORF">S06H3_02933</name>
</gene>
<accession>X1J8Z3</accession>
<evidence type="ECO:0000313" key="2">
    <source>
        <dbReference type="EMBL" id="GAH90437.1"/>
    </source>
</evidence>
<protein>
    <submittedName>
        <fullName evidence="2">Uncharacterized protein</fullName>
    </submittedName>
</protein>
<name>X1J8Z3_9ZZZZ</name>
<feature type="region of interest" description="Disordered" evidence="1">
    <location>
        <begin position="21"/>
        <end position="46"/>
    </location>
</feature>
<proteinExistence type="predicted"/>
<dbReference type="EMBL" id="BARV01000910">
    <property type="protein sequence ID" value="GAH90437.1"/>
    <property type="molecule type" value="Genomic_DNA"/>
</dbReference>
<dbReference type="AlphaFoldDB" id="X1J8Z3"/>